<accession>A0AB73S6K9</accession>
<evidence type="ECO:0000313" key="1">
    <source>
        <dbReference type="EMBL" id="PEI84476.1"/>
    </source>
</evidence>
<dbReference type="AlphaFoldDB" id="A0AB73S6K9"/>
<comment type="caution">
    <text evidence="1">The sequence shown here is derived from an EMBL/GenBank/DDBJ whole genome shotgun (WGS) entry which is preliminary data.</text>
</comment>
<dbReference type="EMBL" id="NUEH01000046">
    <property type="protein sequence ID" value="PEI84476.1"/>
    <property type="molecule type" value="Genomic_DNA"/>
</dbReference>
<proteinExistence type="predicted"/>
<sequence>MLRNYKGCKNYHVVTIFLRKIQLWILIGNPHHHQLKKIKRTENEKTAEFSKLLTVEKENFYYGGTSKF</sequence>
<organism evidence="1">
    <name type="scientific">Bacillus toyonensis</name>
    <dbReference type="NCBI Taxonomy" id="155322"/>
    <lineage>
        <taxon>Bacteria</taxon>
        <taxon>Bacillati</taxon>
        <taxon>Bacillota</taxon>
        <taxon>Bacilli</taxon>
        <taxon>Bacillales</taxon>
        <taxon>Bacillaceae</taxon>
        <taxon>Bacillus</taxon>
        <taxon>Bacillus cereus group</taxon>
    </lineage>
</organism>
<name>A0AB73S6K9_9BACI</name>
<dbReference type="Proteomes" id="UP000220969">
    <property type="component" value="Unassembled WGS sequence"/>
</dbReference>
<protein>
    <recommendedName>
        <fullName evidence="2">Transposase</fullName>
    </recommendedName>
</protein>
<evidence type="ECO:0008006" key="2">
    <source>
        <dbReference type="Google" id="ProtNLM"/>
    </source>
</evidence>
<reference evidence="1" key="1">
    <citation type="submission" date="2017-09" db="EMBL/GenBank/DDBJ databases">
        <title>Large-scale bioinformatics analysis of Bacillus genomes uncovers conserved roles of natural products in bacterial physiology.</title>
        <authorList>
            <consortium name="Agbiome Team Llc"/>
            <person name="Bleich R.M."/>
            <person name="Kirk G.J."/>
            <person name="Santa Maria K.C."/>
            <person name="Allen S.E."/>
            <person name="Farag S."/>
            <person name="Shank E.A."/>
            <person name="Bowers A."/>
        </authorList>
    </citation>
    <scope>NUCLEOTIDE SEQUENCE</scope>
    <source>
        <strain evidence="1">AFS005430</strain>
    </source>
</reference>
<gene>
    <name evidence="1" type="ORF">CN678_19650</name>
</gene>